<name>A0A365L781_9BACL</name>
<reference evidence="1 2" key="1">
    <citation type="submission" date="2018-06" db="EMBL/GenBank/DDBJ databases">
        <title>The draft genome sequences of strains SCU63 and S1.</title>
        <authorList>
            <person name="Gan L."/>
        </authorList>
    </citation>
    <scope>NUCLEOTIDE SEQUENCE [LARGE SCALE GENOMIC DNA]</scope>
    <source>
        <strain evidence="1 2">SCU63</strain>
    </source>
</reference>
<gene>
    <name evidence="1" type="ORF">DP120_02080</name>
</gene>
<dbReference type="Pfam" id="PF02583">
    <property type="entry name" value="Trns_repr_metal"/>
    <property type="match status" value="1"/>
</dbReference>
<proteinExistence type="predicted"/>
<protein>
    <submittedName>
        <fullName evidence="1">Metal-sensitive transcriptional regulator</fullName>
    </submittedName>
</protein>
<comment type="caution">
    <text evidence="1">The sequence shown here is derived from an EMBL/GenBank/DDBJ whole genome shotgun (WGS) entry which is preliminary data.</text>
</comment>
<dbReference type="CDD" id="cd10155">
    <property type="entry name" value="BsYrkD-like_DUF156"/>
    <property type="match status" value="1"/>
</dbReference>
<accession>A0A365L781</accession>
<dbReference type="PANTHER" id="PTHR33677">
    <property type="entry name" value="TRANSCRIPTIONAL REPRESSOR FRMR-RELATED"/>
    <property type="match status" value="1"/>
</dbReference>
<organism evidence="1 2">
    <name type="scientific">Planococcus halotolerans</name>
    <dbReference type="NCBI Taxonomy" id="2233542"/>
    <lineage>
        <taxon>Bacteria</taxon>
        <taxon>Bacillati</taxon>
        <taxon>Bacillota</taxon>
        <taxon>Bacilli</taxon>
        <taxon>Bacillales</taxon>
        <taxon>Caryophanaceae</taxon>
        <taxon>Planococcus</taxon>
    </lineage>
</organism>
<dbReference type="Gene3D" id="1.20.58.1000">
    <property type="entry name" value="Metal-sensitive repressor, helix protomer"/>
    <property type="match status" value="1"/>
</dbReference>
<dbReference type="GO" id="GO:0045892">
    <property type="term" value="P:negative regulation of DNA-templated transcription"/>
    <property type="evidence" value="ECO:0007669"/>
    <property type="project" value="UniProtKB-ARBA"/>
</dbReference>
<dbReference type="PANTHER" id="PTHR33677:SF5">
    <property type="entry name" value="TRANSCRIPTIONAL REPRESSOR FRMR"/>
    <property type="match status" value="1"/>
</dbReference>
<keyword evidence="2" id="KW-1185">Reference proteome</keyword>
<dbReference type="InterPro" id="IPR003735">
    <property type="entry name" value="Metal_Tscrpt_repr"/>
</dbReference>
<dbReference type="GO" id="GO:0046872">
    <property type="term" value="F:metal ion binding"/>
    <property type="evidence" value="ECO:0007669"/>
    <property type="project" value="InterPro"/>
</dbReference>
<dbReference type="RefSeq" id="WP_112221520.1">
    <property type="nucleotide sequence ID" value="NZ_CP196859.1"/>
</dbReference>
<dbReference type="AlphaFoldDB" id="A0A365L781"/>
<evidence type="ECO:0000313" key="1">
    <source>
        <dbReference type="EMBL" id="RAZ81097.1"/>
    </source>
</evidence>
<dbReference type="InterPro" id="IPR038390">
    <property type="entry name" value="Metal_Tscrpt_repr_sf"/>
</dbReference>
<evidence type="ECO:0000313" key="2">
    <source>
        <dbReference type="Proteomes" id="UP000251002"/>
    </source>
</evidence>
<sequence>MEYDKQVQNRLKRIEGQLKGVLRMVEENDDCRDVVTQLSAVRSAVDRAIGVIVSENLEQCVRESLEKGESTNNLVKDAVSLLVKSR</sequence>
<dbReference type="GO" id="GO:0003677">
    <property type="term" value="F:DNA binding"/>
    <property type="evidence" value="ECO:0007669"/>
    <property type="project" value="InterPro"/>
</dbReference>
<dbReference type="EMBL" id="QLZR01000001">
    <property type="protein sequence ID" value="RAZ81097.1"/>
    <property type="molecule type" value="Genomic_DNA"/>
</dbReference>
<dbReference type="Proteomes" id="UP000251002">
    <property type="component" value="Unassembled WGS sequence"/>
</dbReference>